<dbReference type="InterPro" id="IPR036188">
    <property type="entry name" value="FAD/NAD-bd_sf"/>
</dbReference>
<name>A0A5C6BIC7_9PLAN</name>
<evidence type="ECO:0000259" key="4">
    <source>
        <dbReference type="Pfam" id="PF01593"/>
    </source>
</evidence>
<dbReference type="InterPro" id="IPR050464">
    <property type="entry name" value="Zeta_carotene_desat/Oxidored"/>
</dbReference>
<feature type="domain" description="Amine oxidase" evidence="4">
    <location>
        <begin position="14"/>
        <end position="445"/>
    </location>
</feature>
<feature type="binding site" evidence="3">
    <location>
        <position position="343"/>
    </location>
    <ligand>
        <name>substrate</name>
    </ligand>
</feature>
<dbReference type="Proteomes" id="UP000320735">
    <property type="component" value="Unassembled WGS sequence"/>
</dbReference>
<dbReference type="OrthoDB" id="9814556at2"/>
<dbReference type="PANTHER" id="PTHR42923">
    <property type="entry name" value="PROTOPORPHYRINOGEN OXIDASE"/>
    <property type="match status" value="1"/>
</dbReference>
<feature type="binding site" evidence="3">
    <location>
        <position position="236"/>
    </location>
    <ligand>
        <name>FAD</name>
        <dbReference type="ChEBI" id="CHEBI:57692"/>
    </ligand>
</feature>
<dbReference type="RefSeq" id="WP_146369053.1">
    <property type="nucleotide sequence ID" value="NZ_SJPP01000001.1"/>
</dbReference>
<organism evidence="5 6">
    <name type="scientific">Symmachiella macrocystis</name>
    <dbReference type="NCBI Taxonomy" id="2527985"/>
    <lineage>
        <taxon>Bacteria</taxon>
        <taxon>Pseudomonadati</taxon>
        <taxon>Planctomycetota</taxon>
        <taxon>Planctomycetia</taxon>
        <taxon>Planctomycetales</taxon>
        <taxon>Planctomycetaceae</taxon>
        <taxon>Symmachiella</taxon>
    </lineage>
</organism>
<protein>
    <submittedName>
        <fullName evidence="5">15-cis-phytoene desaturase</fullName>
        <ecNumber evidence="5">1.3.5.5</ecNumber>
    </submittedName>
</protein>
<dbReference type="Gene3D" id="3.50.50.60">
    <property type="entry name" value="FAD/NAD(P)-binding domain"/>
    <property type="match status" value="1"/>
</dbReference>
<dbReference type="GO" id="GO:0016491">
    <property type="term" value="F:oxidoreductase activity"/>
    <property type="evidence" value="ECO:0007669"/>
    <property type="project" value="UniProtKB-KW"/>
</dbReference>
<keyword evidence="2 5" id="KW-0560">Oxidoreductase</keyword>
<proteinExistence type="predicted"/>
<evidence type="ECO:0000313" key="5">
    <source>
        <dbReference type="EMBL" id="TWU11447.1"/>
    </source>
</evidence>
<dbReference type="Pfam" id="PF01593">
    <property type="entry name" value="Amino_oxidase"/>
    <property type="match status" value="1"/>
</dbReference>
<accession>A0A5C6BIC7</accession>
<evidence type="ECO:0000256" key="2">
    <source>
        <dbReference type="ARBA" id="ARBA00023002"/>
    </source>
</evidence>
<keyword evidence="6" id="KW-1185">Reference proteome</keyword>
<dbReference type="EC" id="1.3.5.5" evidence="5"/>
<sequence>MVSETTVLVVGGGLAGLAAASALGQAGYSVTLLESRPRLGGRASSFVDATTESRIDNCQHVSMGCCTNFDHFCESLGIAHLIHTQRELWFISPQGERSRFAAAPLPAPLHLLPALLRLRHFSFRQKLRLLRGLSALIKSPAAAHDEQSMAEWLPAHGQTAELIDHFWQVVLVSALSESLDRIGIASARKVFADGFVANRSGWEVRIPSVPLDRLYGDELTERFTRLGVSVRLKTGVAAIELQGERAVGVRLRDETLVEADRIVLAVPQDRVTALFPAAIGGRAEFQAATALETAPISSVHLWFDRAVLDLPHAVLVGRLSQWVFYRGEVPIPGEEGDDASWHYYQVVISASHELSGRPQAEVIEQIVQELTSLTPQAEGATLQHGRLVTEHKAVLSMVPGVDALRPRPATSIDGLYFAGDWTATGWPSTMEGAVRSGYWAAEQILTDSGKPMRLVHEELPVSLLSKFLFGL</sequence>
<evidence type="ECO:0000313" key="6">
    <source>
        <dbReference type="Proteomes" id="UP000320735"/>
    </source>
</evidence>
<dbReference type="InterPro" id="IPR017830">
    <property type="entry name" value="SQase_HpnE"/>
</dbReference>
<comment type="caution">
    <text evidence="5">The sequence shown here is derived from an EMBL/GenBank/DDBJ whole genome shotgun (WGS) entry which is preliminary data.</text>
</comment>
<comment type="cofactor">
    <cofactor evidence="1">
        <name>FAD</name>
        <dbReference type="ChEBI" id="CHEBI:57692"/>
    </cofactor>
</comment>
<dbReference type="PRINTS" id="PR00757">
    <property type="entry name" value="AMINEOXDASEF"/>
</dbReference>
<evidence type="ECO:0000256" key="3">
    <source>
        <dbReference type="PIRSR" id="PIRSR601613-1"/>
    </source>
</evidence>
<dbReference type="PANTHER" id="PTHR42923:SF47">
    <property type="entry name" value="BLR3003 PROTEIN"/>
    <property type="match status" value="1"/>
</dbReference>
<reference evidence="5 6" key="1">
    <citation type="submission" date="2019-02" db="EMBL/GenBank/DDBJ databases">
        <title>Deep-cultivation of Planctomycetes and their phenomic and genomic characterization uncovers novel biology.</title>
        <authorList>
            <person name="Wiegand S."/>
            <person name="Jogler M."/>
            <person name="Boedeker C."/>
            <person name="Pinto D."/>
            <person name="Vollmers J."/>
            <person name="Rivas-Marin E."/>
            <person name="Kohn T."/>
            <person name="Peeters S.H."/>
            <person name="Heuer A."/>
            <person name="Rast P."/>
            <person name="Oberbeckmann S."/>
            <person name="Bunk B."/>
            <person name="Jeske O."/>
            <person name="Meyerdierks A."/>
            <person name="Storesund J.E."/>
            <person name="Kallscheuer N."/>
            <person name="Luecker S."/>
            <person name="Lage O.M."/>
            <person name="Pohl T."/>
            <person name="Merkel B.J."/>
            <person name="Hornburger P."/>
            <person name="Mueller R.-W."/>
            <person name="Bruemmer F."/>
            <person name="Labrenz M."/>
            <person name="Spormann A.M."/>
            <person name="Op Den Camp H."/>
            <person name="Overmann J."/>
            <person name="Amann R."/>
            <person name="Jetten M.S.M."/>
            <person name="Mascher T."/>
            <person name="Medema M.H."/>
            <person name="Devos D.P."/>
            <person name="Kaster A.-K."/>
            <person name="Ovreas L."/>
            <person name="Rohde M."/>
            <person name="Galperin M.Y."/>
            <person name="Jogler C."/>
        </authorList>
    </citation>
    <scope>NUCLEOTIDE SEQUENCE [LARGE SCALE GENOMIC DNA]</scope>
    <source>
        <strain evidence="5 6">CA54</strain>
    </source>
</reference>
<dbReference type="EMBL" id="SJPP01000001">
    <property type="protein sequence ID" value="TWU11447.1"/>
    <property type="molecule type" value="Genomic_DNA"/>
</dbReference>
<dbReference type="NCBIfam" id="TIGR03467">
    <property type="entry name" value="HpnE"/>
    <property type="match status" value="1"/>
</dbReference>
<dbReference type="InterPro" id="IPR002937">
    <property type="entry name" value="Amino_oxidase"/>
</dbReference>
<dbReference type="InterPro" id="IPR001613">
    <property type="entry name" value="Flavin_amine_oxidase"/>
</dbReference>
<gene>
    <name evidence="5" type="primary">pds</name>
    <name evidence="5" type="ORF">CA54_02540</name>
</gene>
<dbReference type="SUPFAM" id="SSF51905">
    <property type="entry name" value="FAD/NAD(P)-binding domain"/>
    <property type="match status" value="1"/>
</dbReference>
<evidence type="ECO:0000256" key="1">
    <source>
        <dbReference type="ARBA" id="ARBA00001974"/>
    </source>
</evidence>
<dbReference type="AlphaFoldDB" id="A0A5C6BIC7"/>